<dbReference type="EMBL" id="MIPY01000008">
    <property type="protein sequence ID" value="OES34106.1"/>
    <property type="molecule type" value="Genomic_DNA"/>
</dbReference>
<dbReference type="AlphaFoldDB" id="A0AB36FYS0"/>
<comment type="caution">
    <text evidence="1">The sequence shown here is derived from an EMBL/GenBank/DDBJ whole genome shotgun (WGS) entry which is preliminary data.</text>
</comment>
<protein>
    <submittedName>
        <fullName evidence="1">Uncharacterized protein</fullName>
    </submittedName>
</protein>
<evidence type="ECO:0000313" key="1">
    <source>
        <dbReference type="EMBL" id="OES34106.1"/>
    </source>
</evidence>
<reference evidence="1 2" key="1">
    <citation type="submission" date="2016-09" db="EMBL/GenBank/DDBJ databases">
        <title>Draft Genome Sequence of four Alteromonas macleodii strains isolated from copper coupons and grown long-term at elevated copper levels.</title>
        <authorList>
            <person name="Cusick K."/>
            <person name="Dale J."/>
            <person name="Little B."/>
            <person name="Biffinger J."/>
        </authorList>
    </citation>
    <scope>NUCLEOTIDE SEQUENCE [LARGE SCALE GENOMIC DNA]</scope>
    <source>
        <strain evidence="1 2">KCP01</strain>
    </source>
</reference>
<evidence type="ECO:0000313" key="2">
    <source>
        <dbReference type="Proteomes" id="UP000095392"/>
    </source>
</evidence>
<proteinExistence type="predicted"/>
<accession>A0AB36FYS0</accession>
<gene>
    <name evidence="1" type="ORF">BFV95_0959</name>
</gene>
<sequence length="43" mass="4896">MSAIRFNHILSAIQKRFYFEARSISGAKGQHKSACLIVEFLLL</sequence>
<keyword evidence="2" id="KW-1185">Reference proteome</keyword>
<organism evidence="1 2">
    <name type="scientific">Alteromonas macleodii</name>
    <name type="common">Pseudoalteromonas macleodii</name>
    <dbReference type="NCBI Taxonomy" id="28108"/>
    <lineage>
        <taxon>Bacteria</taxon>
        <taxon>Pseudomonadati</taxon>
        <taxon>Pseudomonadota</taxon>
        <taxon>Gammaproteobacteria</taxon>
        <taxon>Alteromonadales</taxon>
        <taxon>Alteromonadaceae</taxon>
        <taxon>Alteromonas/Salinimonas group</taxon>
        <taxon>Alteromonas</taxon>
    </lineage>
</organism>
<name>A0AB36FYS0_ALTMA</name>
<dbReference type="Proteomes" id="UP000095392">
    <property type="component" value="Unassembled WGS sequence"/>
</dbReference>